<dbReference type="Proteomes" id="UP001597373">
    <property type="component" value="Unassembled WGS sequence"/>
</dbReference>
<reference evidence="10" key="1">
    <citation type="journal article" date="2019" name="Int. J. Syst. Evol. Microbiol.">
        <title>The Global Catalogue of Microorganisms (GCM) 10K type strain sequencing project: providing services to taxonomists for standard genome sequencing and annotation.</title>
        <authorList>
            <consortium name="The Broad Institute Genomics Platform"/>
            <consortium name="The Broad Institute Genome Sequencing Center for Infectious Disease"/>
            <person name="Wu L."/>
            <person name="Ma J."/>
        </authorList>
    </citation>
    <scope>NUCLEOTIDE SEQUENCE [LARGE SCALE GENOMIC DNA]</scope>
    <source>
        <strain evidence="10">KCTC 23707</strain>
    </source>
</reference>
<evidence type="ECO:0000256" key="7">
    <source>
        <dbReference type="ARBA" id="ARBA00023136"/>
    </source>
</evidence>
<organism evidence="9 10">
    <name type="scientific">Chelativorans composti</name>
    <dbReference type="NCBI Taxonomy" id="768533"/>
    <lineage>
        <taxon>Bacteria</taxon>
        <taxon>Pseudomonadati</taxon>
        <taxon>Pseudomonadota</taxon>
        <taxon>Alphaproteobacteria</taxon>
        <taxon>Hyphomicrobiales</taxon>
        <taxon>Phyllobacteriaceae</taxon>
        <taxon>Chelativorans</taxon>
    </lineage>
</organism>
<sequence>MALEGEATPRSEFLEGAALSAPIIIGVAPFGALFGMIAVQNGFSVWEAVFMSATIYGGASQLVGVDMFGTNVAPWLIVLSIFAVNFRHVLYSASVGRYFARWPLLQQAIAYFLLVDPTFAESERRIIVDRRPPSFVWYMGMAIPIYVLWLVATWVGAVFGPLIPNAHAIGLDFILPIYFFCMVLEFRARANWLPIAAASALGSSIAFHTIGSPWHISIGAIAGVLVGAFLLGGRDNGPADIDTTGAGL</sequence>
<evidence type="ECO:0000256" key="8">
    <source>
        <dbReference type="SAM" id="Phobius"/>
    </source>
</evidence>
<protein>
    <submittedName>
        <fullName evidence="9">AzlC family ABC transporter permease</fullName>
    </submittedName>
</protein>
<dbReference type="EMBL" id="JBHUIR010000038">
    <property type="protein sequence ID" value="MFD2260381.1"/>
    <property type="molecule type" value="Genomic_DNA"/>
</dbReference>
<dbReference type="PANTHER" id="PTHR34979:SF1">
    <property type="entry name" value="INNER MEMBRANE PROTEIN YGAZ"/>
    <property type="match status" value="1"/>
</dbReference>
<keyword evidence="5 8" id="KW-0812">Transmembrane</keyword>
<dbReference type="Pfam" id="PF03591">
    <property type="entry name" value="AzlC"/>
    <property type="match status" value="1"/>
</dbReference>
<feature type="transmembrane region" description="Helical" evidence="8">
    <location>
        <begin position="17"/>
        <end position="39"/>
    </location>
</feature>
<feature type="transmembrane region" description="Helical" evidence="8">
    <location>
        <begin position="166"/>
        <end position="184"/>
    </location>
</feature>
<evidence type="ECO:0000256" key="1">
    <source>
        <dbReference type="ARBA" id="ARBA00004651"/>
    </source>
</evidence>
<comment type="caution">
    <text evidence="9">The sequence shown here is derived from an EMBL/GenBank/DDBJ whole genome shotgun (WGS) entry which is preliminary data.</text>
</comment>
<keyword evidence="3" id="KW-0813">Transport</keyword>
<keyword evidence="6 8" id="KW-1133">Transmembrane helix</keyword>
<name>A0ABW5DIP8_9HYPH</name>
<accession>A0ABW5DIP8</accession>
<comment type="subcellular location">
    <subcellularLocation>
        <location evidence="1">Cell membrane</location>
        <topology evidence="1">Multi-pass membrane protein</topology>
    </subcellularLocation>
</comment>
<feature type="transmembrane region" description="Helical" evidence="8">
    <location>
        <begin position="191"/>
        <end position="208"/>
    </location>
</feature>
<feature type="transmembrane region" description="Helical" evidence="8">
    <location>
        <begin position="214"/>
        <end position="232"/>
    </location>
</feature>
<keyword evidence="10" id="KW-1185">Reference proteome</keyword>
<keyword evidence="7 8" id="KW-0472">Membrane</keyword>
<evidence type="ECO:0000256" key="5">
    <source>
        <dbReference type="ARBA" id="ARBA00022692"/>
    </source>
</evidence>
<evidence type="ECO:0000256" key="2">
    <source>
        <dbReference type="ARBA" id="ARBA00010735"/>
    </source>
</evidence>
<dbReference type="RefSeq" id="WP_165278543.1">
    <property type="nucleotide sequence ID" value="NZ_BAABGS010000021.1"/>
</dbReference>
<dbReference type="InterPro" id="IPR011606">
    <property type="entry name" value="Brnchd-chn_aa_trnsp_permease"/>
</dbReference>
<evidence type="ECO:0000313" key="9">
    <source>
        <dbReference type="EMBL" id="MFD2260381.1"/>
    </source>
</evidence>
<evidence type="ECO:0000256" key="4">
    <source>
        <dbReference type="ARBA" id="ARBA00022475"/>
    </source>
</evidence>
<comment type="similarity">
    <text evidence="2">Belongs to the AzlC family.</text>
</comment>
<gene>
    <name evidence="9" type="ORF">ACFSMZ_11475</name>
</gene>
<feature type="transmembrane region" description="Helical" evidence="8">
    <location>
        <begin position="72"/>
        <end position="93"/>
    </location>
</feature>
<keyword evidence="4" id="KW-1003">Cell membrane</keyword>
<evidence type="ECO:0000256" key="3">
    <source>
        <dbReference type="ARBA" id="ARBA00022448"/>
    </source>
</evidence>
<evidence type="ECO:0000256" key="6">
    <source>
        <dbReference type="ARBA" id="ARBA00022989"/>
    </source>
</evidence>
<proteinExistence type="inferred from homology"/>
<feature type="transmembrane region" description="Helical" evidence="8">
    <location>
        <begin position="45"/>
        <end position="65"/>
    </location>
</feature>
<evidence type="ECO:0000313" key="10">
    <source>
        <dbReference type="Proteomes" id="UP001597373"/>
    </source>
</evidence>
<dbReference type="PANTHER" id="PTHR34979">
    <property type="entry name" value="INNER MEMBRANE PROTEIN YGAZ"/>
    <property type="match status" value="1"/>
</dbReference>
<feature type="transmembrane region" description="Helical" evidence="8">
    <location>
        <begin position="135"/>
        <end position="160"/>
    </location>
</feature>